<dbReference type="PANTHER" id="PTHR43439:SF2">
    <property type="entry name" value="ENZYME, PUTATIVE (JCVI)-RELATED"/>
    <property type="match status" value="1"/>
</dbReference>
<dbReference type="InterPro" id="IPR020845">
    <property type="entry name" value="AMP-binding_CS"/>
</dbReference>
<accession>C9SSB4</accession>
<organism evidence="6">
    <name type="scientific">Verticillium alfalfae (strain VaMs.102 / ATCC MYA-4576 / FGSC 10136)</name>
    <name type="common">Verticillium wilt of alfalfa</name>
    <name type="synonym">Verticillium albo-atrum</name>
    <dbReference type="NCBI Taxonomy" id="526221"/>
    <lineage>
        <taxon>Eukaryota</taxon>
        <taxon>Fungi</taxon>
        <taxon>Dikarya</taxon>
        <taxon>Ascomycota</taxon>
        <taxon>Pezizomycotina</taxon>
        <taxon>Sordariomycetes</taxon>
        <taxon>Hypocreomycetidae</taxon>
        <taxon>Glomerellales</taxon>
        <taxon>Plectosphaerellaceae</taxon>
        <taxon>Verticillium</taxon>
    </lineage>
</organism>
<dbReference type="KEGG" id="val:VDBG_07789"/>
<dbReference type="InterPro" id="IPR042099">
    <property type="entry name" value="ANL_N_sf"/>
</dbReference>
<dbReference type="Gene3D" id="3.40.50.720">
    <property type="entry name" value="NAD(P)-binding Rossmann-like Domain"/>
    <property type="match status" value="1"/>
</dbReference>
<keyword evidence="1" id="KW-0596">Phosphopantetheine</keyword>
<dbReference type="InterPro" id="IPR009081">
    <property type="entry name" value="PP-bd_ACP"/>
</dbReference>
<dbReference type="EMBL" id="DS985223">
    <property type="protein sequence ID" value="EEY21679.1"/>
    <property type="molecule type" value="Genomic_DNA"/>
</dbReference>
<dbReference type="SUPFAM" id="SSF47336">
    <property type="entry name" value="ACP-like"/>
    <property type="match status" value="1"/>
</dbReference>
<dbReference type="Proteomes" id="UP000008698">
    <property type="component" value="Unassembled WGS sequence"/>
</dbReference>
<dbReference type="Pfam" id="PF00501">
    <property type="entry name" value="AMP-binding"/>
    <property type="match status" value="1"/>
</dbReference>
<dbReference type="SMART" id="SM00823">
    <property type="entry name" value="PKS_PP"/>
    <property type="match status" value="1"/>
</dbReference>
<reference evidence="6" key="1">
    <citation type="journal article" date="2011" name="PLoS Pathog.">
        <title>Comparative genomics yields insights into niche adaptation of plant vascular wilt pathogens.</title>
        <authorList>
            <person name="Klosterman S.J."/>
            <person name="Subbarao K.V."/>
            <person name="Kang S."/>
            <person name="Veronese P."/>
            <person name="Gold S.E."/>
            <person name="Thomma B.P.H.J."/>
            <person name="Chen Z."/>
            <person name="Henrissat B."/>
            <person name="Lee Y.-H."/>
            <person name="Park J."/>
            <person name="Garcia-Pedrajas M.D."/>
            <person name="Barbara D.J."/>
            <person name="Anchieta A."/>
            <person name="de Jonge R."/>
            <person name="Santhanam P."/>
            <person name="Maruthachalam K."/>
            <person name="Atallah Z."/>
            <person name="Amyotte S.G."/>
            <person name="Paz Z."/>
            <person name="Inderbitzin P."/>
            <person name="Hayes R.J."/>
            <person name="Heiman D.I."/>
            <person name="Young S."/>
            <person name="Zeng Q."/>
            <person name="Engels R."/>
            <person name="Galagan J."/>
            <person name="Cuomo C.A."/>
            <person name="Dobinson K.F."/>
            <person name="Ma L.-J."/>
        </authorList>
    </citation>
    <scope>NUCLEOTIDE SEQUENCE [LARGE SCALE GENOMIC DNA]</scope>
    <source>
        <strain evidence="6">VaMs.102 / ATCC MYA-4576 / FGSC 10136</strain>
    </source>
</reference>
<dbReference type="PROSITE" id="PS50075">
    <property type="entry name" value="CARRIER"/>
    <property type="match status" value="1"/>
</dbReference>
<dbReference type="InterPro" id="IPR051414">
    <property type="entry name" value="Adenylate-forming_Reductase"/>
</dbReference>
<dbReference type="InterPro" id="IPR036291">
    <property type="entry name" value="NAD(P)-bd_dom_sf"/>
</dbReference>
<evidence type="ECO:0000256" key="1">
    <source>
        <dbReference type="ARBA" id="ARBA00022450"/>
    </source>
</evidence>
<dbReference type="STRING" id="526221.C9SSB4"/>
<keyword evidence="3" id="KW-0521">NADP</keyword>
<dbReference type="InterPro" id="IPR006162">
    <property type="entry name" value="Ppantetheine_attach_site"/>
</dbReference>
<dbReference type="InterPro" id="IPR013120">
    <property type="entry name" value="FAR_NAD-bd"/>
</dbReference>
<dbReference type="Gene3D" id="1.10.1200.10">
    <property type="entry name" value="ACP-like"/>
    <property type="match status" value="1"/>
</dbReference>
<dbReference type="InterPro" id="IPR020806">
    <property type="entry name" value="PKS_PP-bd"/>
</dbReference>
<feature type="domain" description="Carrier" evidence="4">
    <location>
        <begin position="561"/>
        <end position="639"/>
    </location>
</feature>
<dbReference type="Pfam" id="PF00550">
    <property type="entry name" value="PP-binding"/>
    <property type="match status" value="1"/>
</dbReference>
<evidence type="ECO:0000256" key="2">
    <source>
        <dbReference type="ARBA" id="ARBA00022553"/>
    </source>
</evidence>
<gene>
    <name evidence="5" type="ORF">VDBG_07789</name>
</gene>
<evidence type="ECO:0000256" key="3">
    <source>
        <dbReference type="ARBA" id="ARBA00022857"/>
    </source>
</evidence>
<dbReference type="eggNOG" id="KOG1178">
    <property type="taxonomic scope" value="Eukaryota"/>
</dbReference>
<keyword evidence="2" id="KW-0597">Phosphoprotein</keyword>
<dbReference type="AlphaFoldDB" id="C9SSB4"/>
<sequence>MAAVTATLVGLAPGLDVTKAPEPVSSSKPDKINSINDFILHQAQSIPDTPLIAYPRSDQGSADWGDYTAKDLDTFADEAAKELAGLGLRPTERKSSTAEVVALLGPSNLDYIVSILTLSRMGFSVLFLSNRLPTEAYVSLLEKTKCTRVLSIPKFDTTIANIQAVYPLQAFPLLHSTVYTRKPLYPIRFQRETELVNEEDCIAFIVHSSGSTGLPKPIFQTHRACLSNYATGSGMRAFVTLPLFHNHGLSTMFRGMVTGKRTAIYNANLPLTNGHLVEAMRTADFESFHCVPYALKVLAESSTGVDELRKAKLVLFGGSSCPDDLGDMLAQEGVNIVSHYGATEMGQLMTSQRDHVQDKAWNFVRPLVKTKPFLKFDQVSEGIYELIVLDGLPSKVMSNSDDPPNSFRTRDTFVPHPTLPDAWKYLGRLDDRVTLMNGEKVLPVPYEHRVRQNELVQDCLVFGVDRAFPGLLIIPSEHAVNITPADLLEKLWPDIQDANTRAEQFGRVSREMVEILPHGTEYPRTDKGTVIRAASYNHFATIIDDVYKRFESPGNAERLALEIPELQEYLTKLMSERVGVEELSVDTDFFAAGMDSLQAITARAHIMRELDLADHVLGQNVAFEHPSISQLAAYLDSIRKGSTLQALTEEEVMQELVAKYSTFNPFTPGHQVPDGEVVVLTGATGSLGAHVLSQLLSLPHIRHVYCLVRASSPQAAHERVLESLAIRGLSPHHSSAHERILSSLVESGLSPHHTSAKFTALPSDLSLADLGLGAAAFEALSTSVTSVIHSAWAVNFTLSVRSFEAQHVAGLRHLLDLCLSVPFARPARLAFISSVSAAAGTPSPARVAETLVKDPAHAQNMGYARSKWVAEHIVKAAAASTGMEARVLRSGQIVGDSVQGKWNATEAIPLMFRAAVTIGALPALDETPSWLPVDLSARAVLELTELAEPGSKTDGYFERRDGPDVIYHVQNPTTTRWTEDVLPALARAGLTFETVSQREWVQRLRDGDQDPTTNPTVKLLDFFAEKYDNDKPGRSGLVFETGQTERRSKAIGAGYDVVTSGLLTNPPRNRCCLESSSFDSFVRDRCAHDTCAAGTMFINQRPATTAVKGVFASPSPERPSRPKVDLRVFLNDFSGR</sequence>
<dbReference type="PANTHER" id="PTHR43439">
    <property type="entry name" value="PHENYLACETATE-COENZYME A LIGASE"/>
    <property type="match status" value="1"/>
</dbReference>
<dbReference type="GeneID" id="9527324"/>
<dbReference type="InterPro" id="IPR000873">
    <property type="entry name" value="AMP-dep_synth/lig_dom"/>
</dbReference>
<dbReference type="HOGENOM" id="CLU_002220_2_1_1"/>
<dbReference type="PROSITE" id="PS00455">
    <property type="entry name" value="AMP_BINDING"/>
    <property type="match status" value="1"/>
</dbReference>
<dbReference type="SUPFAM" id="SSF51735">
    <property type="entry name" value="NAD(P)-binding Rossmann-fold domains"/>
    <property type="match status" value="1"/>
</dbReference>
<evidence type="ECO:0000313" key="6">
    <source>
        <dbReference type="Proteomes" id="UP000008698"/>
    </source>
</evidence>
<dbReference type="PROSITE" id="PS00012">
    <property type="entry name" value="PHOSPHOPANTETHEINE"/>
    <property type="match status" value="1"/>
</dbReference>
<keyword evidence="6" id="KW-1185">Reference proteome</keyword>
<dbReference type="OrthoDB" id="429813at2759"/>
<evidence type="ECO:0000259" key="4">
    <source>
        <dbReference type="PROSITE" id="PS50075"/>
    </source>
</evidence>
<dbReference type="Pfam" id="PF07993">
    <property type="entry name" value="NAD_binding_4"/>
    <property type="match status" value="1"/>
</dbReference>
<dbReference type="SUPFAM" id="SSF56801">
    <property type="entry name" value="Acetyl-CoA synthetase-like"/>
    <property type="match status" value="1"/>
</dbReference>
<evidence type="ECO:0000313" key="5">
    <source>
        <dbReference type="EMBL" id="EEY21679.1"/>
    </source>
</evidence>
<dbReference type="RefSeq" id="XP_003002330.1">
    <property type="nucleotide sequence ID" value="XM_003002284.1"/>
</dbReference>
<name>C9SSB4_VERA1</name>
<dbReference type="InterPro" id="IPR036736">
    <property type="entry name" value="ACP-like_sf"/>
</dbReference>
<dbReference type="Gene3D" id="3.40.50.12780">
    <property type="entry name" value="N-terminal domain of ligase-like"/>
    <property type="match status" value="1"/>
</dbReference>
<protein>
    <submittedName>
        <fullName evidence="5">L-aminoadipate-semialdehyde dehydrogenase</fullName>
    </submittedName>
</protein>
<dbReference type="GO" id="GO:0031177">
    <property type="term" value="F:phosphopantetheine binding"/>
    <property type="evidence" value="ECO:0007669"/>
    <property type="project" value="InterPro"/>
</dbReference>
<dbReference type="Pfam" id="PF23562">
    <property type="entry name" value="AMP-binding_C_3"/>
    <property type="match status" value="1"/>
</dbReference>
<proteinExistence type="predicted"/>